<proteinExistence type="predicted"/>
<evidence type="ECO:0000313" key="1">
    <source>
        <dbReference type="EMBL" id="KAG0303491.1"/>
    </source>
</evidence>
<dbReference type="AlphaFoldDB" id="A0A9P6UHS4"/>
<feature type="non-terminal residue" evidence="1">
    <location>
        <position position="1"/>
    </location>
</feature>
<accession>A0A9P6UHS4</accession>
<name>A0A9P6UHS4_9FUNG</name>
<sequence>TAQDYNLIPQAYELTERASKIAVEEFTTSASEEDVKNSRVLELDAALASYSGYNSSYPSFLPHKILAKQLT</sequence>
<protein>
    <submittedName>
        <fullName evidence="1">Uncharacterized protein</fullName>
    </submittedName>
</protein>
<gene>
    <name evidence="1" type="ORF">BGZ99_002665</name>
</gene>
<reference evidence="1" key="1">
    <citation type="journal article" date="2020" name="Fungal Divers.">
        <title>Resolving the Mortierellaceae phylogeny through synthesis of multi-gene phylogenetics and phylogenomics.</title>
        <authorList>
            <person name="Vandepol N."/>
            <person name="Liber J."/>
            <person name="Desiro A."/>
            <person name="Na H."/>
            <person name="Kennedy M."/>
            <person name="Barry K."/>
            <person name="Grigoriev I.V."/>
            <person name="Miller A.N."/>
            <person name="O'Donnell K."/>
            <person name="Stajich J.E."/>
            <person name="Bonito G."/>
        </authorList>
    </citation>
    <scope>NUCLEOTIDE SEQUENCE</scope>
    <source>
        <strain evidence="1">REB-010B</strain>
    </source>
</reference>
<comment type="caution">
    <text evidence="1">The sequence shown here is derived from an EMBL/GenBank/DDBJ whole genome shotgun (WGS) entry which is preliminary data.</text>
</comment>
<evidence type="ECO:0000313" key="2">
    <source>
        <dbReference type="Proteomes" id="UP000738325"/>
    </source>
</evidence>
<feature type="non-terminal residue" evidence="1">
    <location>
        <position position="71"/>
    </location>
</feature>
<dbReference type="EMBL" id="JAAAIP010001827">
    <property type="protein sequence ID" value="KAG0303491.1"/>
    <property type="molecule type" value="Genomic_DNA"/>
</dbReference>
<keyword evidence="2" id="KW-1185">Reference proteome</keyword>
<dbReference type="OrthoDB" id="3647at2759"/>
<organism evidence="1 2">
    <name type="scientific">Dissophora globulifera</name>
    <dbReference type="NCBI Taxonomy" id="979702"/>
    <lineage>
        <taxon>Eukaryota</taxon>
        <taxon>Fungi</taxon>
        <taxon>Fungi incertae sedis</taxon>
        <taxon>Mucoromycota</taxon>
        <taxon>Mortierellomycotina</taxon>
        <taxon>Mortierellomycetes</taxon>
        <taxon>Mortierellales</taxon>
        <taxon>Mortierellaceae</taxon>
        <taxon>Dissophora</taxon>
    </lineage>
</organism>
<dbReference type="Proteomes" id="UP000738325">
    <property type="component" value="Unassembled WGS sequence"/>
</dbReference>